<evidence type="ECO:0000256" key="1">
    <source>
        <dbReference type="SAM" id="MobiDB-lite"/>
    </source>
</evidence>
<proteinExistence type="predicted"/>
<feature type="compositionally biased region" description="Basic and acidic residues" evidence="1">
    <location>
        <begin position="219"/>
        <end position="240"/>
    </location>
</feature>
<dbReference type="EMBL" id="BGZK01000528">
    <property type="protein sequence ID" value="GBP48671.1"/>
    <property type="molecule type" value="Genomic_DNA"/>
</dbReference>
<dbReference type="AlphaFoldDB" id="A0A4C1WC75"/>
<comment type="caution">
    <text evidence="2">The sequence shown here is derived from an EMBL/GenBank/DDBJ whole genome shotgun (WGS) entry which is preliminary data.</text>
</comment>
<accession>A0A4C1WC75</accession>
<organism evidence="2 3">
    <name type="scientific">Eumeta variegata</name>
    <name type="common">Bagworm moth</name>
    <name type="synonym">Eumeta japonica</name>
    <dbReference type="NCBI Taxonomy" id="151549"/>
    <lineage>
        <taxon>Eukaryota</taxon>
        <taxon>Metazoa</taxon>
        <taxon>Ecdysozoa</taxon>
        <taxon>Arthropoda</taxon>
        <taxon>Hexapoda</taxon>
        <taxon>Insecta</taxon>
        <taxon>Pterygota</taxon>
        <taxon>Neoptera</taxon>
        <taxon>Endopterygota</taxon>
        <taxon>Lepidoptera</taxon>
        <taxon>Glossata</taxon>
        <taxon>Ditrysia</taxon>
        <taxon>Tineoidea</taxon>
        <taxon>Psychidae</taxon>
        <taxon>Oiketicinae</taxon>
        <taxon>Eumeta</taxon>
    </lineage>
</organism>
<feature type="region of interest" description="Disordered" evidence="1">
    <location>
        <begin position="176"/>
        <end position="240"/>
    </location>
</feature>
<sequence>MPWWEGLIRGLEPRRSLRYGRESGFRAHVTLMRELTPGSGPRRTPRHGAAGSDANSPGLPHLPRVRKTSGKYAVKVAPDAHGDQRRPSCVRVCCRTRAPCAALCAAPGPACYFVTTLNLLRPRIYTTPPKLMSPHFNSLKCRRHGIAAIPDVQSALTGAEARGRGHRFADACVAEPCPRPRPRQPSLHNPVPPPPPAAERMRNDARARRWPGVGAGLRIEGRRAKMEDRRTKKRIKDAAH</sequence>
<dbReference type="Proteomes" id="UP000299102">
    <property type="component" value="Unassembled WGS sequence"/>
</dbReference>
<reference evidence="2 3" key="1">
    <citation type="journal article" date="2019" name="Commun. Biol.">
        <title>The bagworm genome reveals a unique fibroin gene that provides high tensile strength.</title>
        <authorList>
            <person name="Kono N."/>
            <person name="Nakamura H."/>
            <person name="Ohtoshi R."/>
            <person name="Tomita M."/>
            <person name="Numata K."/>
            <person name="Arakawa K."/>
        </authorList>
    </citation>
    <scope>NUCLEOTIDE SEQUENCE [LARGE SCALE GENOMIC DNA]</scope>
</reference>
<protein>
    <submittedName>
        <fullName evidence="2">Uncharacterized protein</fullName>
    </submittedName>
</protein>
<gene>
    <name evidence="2" type="ORF">EVAR_103036_1</name>
</gene>
<keyword evidence="3" id="KW-1185">Reference proteome</keyword>
<name>A0A4C1WC75_EUMVA</name>
<evidence type="ECO:0000313" key="2">
    <source>
        <dbReference type="EMBL" id="GBP48671.1"/>
    </source>
</evidence>
<evidence type="ECO:0000313" key="3">
    <source>
        <dbReference type="Proteomes" id="UP000299102"/>
    </source>
</evidence>
<feature type="region of interest" description="Disordered" evidence="1">
    <location>
        <begin position="33"/>
        <end position="65"/>
    </location>
</feature>